<evidence type="ECO:0000313" key="1">
    <source>
        <dbReference type="EMBL" id="KAF0897992.1"/>
    </source>
</evidence>
<accession>A0A6G1CCU1</accession>
<dbReference type="EMBL" id="SPHZ02000009">
    <property type="protein sequence ID" value="KAF0897992.1"/>
    <property type="molecule type" value="Genomic_DNA"/>
</dbReference>
<comment type="caution">
    <text evidence="1">The sequence shown here is derived from an EMBL/GenBank/DDBJ whole genome shotgun (WGS) entry which is preliminary data.</text>
</comment>
<keyword evidence="2" id="KW-1185">Reference proteome</keyword>
<gene>
    <name evidence="1" type="ORF">E2562_001680</name>
</gene>
<sequence length="71" mass="8355">METPPRLPLHWEFHDHQLCHHTHCLPLHQELHSRHLHHLRQASPTLREGSGLDLTMVQANTRMEINPQIHG</sequence>
<reference evidence="1 2" key="1">
    <citation type="submission" date="2019-11" db="EMBL/GenBank/DDBJ databases">
        <title>Whole genome sequence of Oryza granulata.</title>
        <authorList>
            <person name="Li W."/>
        </authorList>
    </citation>
    <scope>NUCLEOTIDE SEQUENCE [LARGE SCALE GENOMIC DNA]</scope>
    <source>
        <strain evidence="2">cv. Menghai</strain>
        <tissue evidence="1">Leaf</tissue>
    </source>
</reference>
<dbReference type="AlphaFoldDB" id="A0A6G1CCU1"/>
<name>A0A6G1CCU1_9ORYZ</name>
<protein>
    <submittedName>
        <fullName evidence="1">Uncharacterized protein</fullName>
    </submittedName>
</protein>
<evidence type="ECO:0000313" key="2">
    <source>
        <dbReference type="Proteomes" id="UP000479710"/>
    </source>
</evidence>
<dbReference type="Proteomes" id="UP000479710">
    <property type="component" value="Unassembled WGS sequence"/>
</dbReference>
<organism evidence="1 2">
    <name type="scientific">Oryza meyeriana var. granulata</name>
    <dbReference type="NCBI Taxonomy" id="110450"/>
    <lineage>
        <taxon>Eukaryota</taxon>
        <taxon>Viridiplantae</taxon>
        <taxon>Streptophyta</taxon>
        <taxon>Embryophyta</taxon>
        <taxon>Tracheophyta</taxon>
        <taxon>Spermatophyta</taxon>
        <taxon>Magnoliopsida</taxon>
        <taxon>Liliopsida</taxon>
        <taxon>Poales</taxon>
        <taxon>Poaceae</taxon>
        <taxon>BOP clade</taxon>
        <taxon>Oryzoideae</taxon>
        <taxon>Oryzeae</taxon>
        <taxon>Oryzinae</taxon>
        <taxon>Oryza</taxon>
        <taxon>Oryza meyeriana</taxon>
    </lineage>
</organism>
<proteinExistence type="predicted"/>